<dbReference type="InterPro" id="IPR036117">
    <property type="entry name" value="DhaL_dom_sf"/>
</dbReference>
<sequence length="539" mass="60104">MDKVKKNYIDSKQLVRGFEKAEKILESKKEEVNSLNVFPVPDGDTGTNMLLTIKSALENIKKKEHLTVSSVFKAASDGSLMGARGNSGVILSQLLRGLYNGLKDEKVIGVRELNQAFLESKKVAYNAVMKPTEGTILTVARMISEFSNYHHNNYDDPIVFLKDCIDEGNRALNLTPTMLKQLEEAGVVDAGGKGYLLILEGLYTGILNEEEDFAIDISNFDYFLDSILDDNKGKYNYSIYLNLAEEIESVQLDENFSKISKANISASGNGKSKVFILTDDPAKVIEDASKLSIIENSEIKYLKDISGKELNEKSKIEQNVHYDNAFIVVSSGKGIDKIFTDLSVQRIISGGQTMNPSTEDILKAIESIDADNIFILPNNKNIILSAKQAASMTKKLAYVIETRTIPEGISAILSFNPDDNLENNLESMKDAIKEVKTLEFTYAVRDSENNGIFIKKDDFIGIHKGEIIRSDRNLNNCVIETLEKIVDEDDYLMTIFYGENLKKEEAEKIVENIENVFEDLEVELVAGGQPVYSLLISIE</sequence>
<dbReference type="RefSeq" id="WP_324619843.1">
    <property type="nucleotide sequence ID" value="NZ_JAYKOT010000003.1"/>
</dbReference>
<proteinExistence type="predicted"/>
<dbReference type="Pfam" id="PF02734">
    <property type="entry name" value="Dak2"/>
    <property type="match status" value="1"/>
</dbReference>
<reference evidence="2 3" key="1">
    <citation type="submission" date="2024-01" db="EMBL/GenBank/DDBJ databases">
        <title>Complete genome sequence of Citroniella saccharovorans strain M6.X9, isolated from human fecal sample.</title>
        <authorList>
            <person name="Cheng G."/>
            <person name="Westerholm M."/>
            <person name="Schnurer A."/>
        </authorList>
    </citation>
    <scope>NUCLEOTIDE SEQUENCE [LARGE SCALE GENOMIC DNA]</scope>
    <source>
        <strain evidence="2 3">DSM 29873</strain>
    </source>
</reference>
<comment type="caution">
    <text evidence="2">The sequence shown here is derived from an EMBL/GenBank/DDBJ whole genome shotgun (WGS) entry which is preliminary data.</text>
</comment>
<dbReference type="SMART" id="SM01120">
    <property type="entry name" value="Dak2"/>
    <property type="match status" value="1"/>
</dbReference>
<evidence type="ECO:0000259" key="1">
    <source>
        <dbReference type="PROSITE" id="PS51480"/>
    </source>
</evidence>
<dbReference type="NCBIfam" id="TIGR03599">
    <property type="entry name" value="YloV"/>
    <property type="match status" value="1"/>
</dbReference>
<keyword evidence="3" id="KW-1185">Reference proteome</keyword>
<dbReference type="Proteomes" id="UP001357733">
    <property type="component" value="Unassembled WGS sequence"/>
</dbReference>
<dbReference type="InterPro" id="IPR019986">
    <property type="entry name" value="YloV-like"/>
</dbReference>
<dbReference type="SUPFAM" id="SSF101473">
    <property type="entry name" value="DhaL-like"/>
    <property type="match status" value="1"/>
</dbReference>
<dbReference type="PANTHER" id="PTHR33434">
    <property type="entry name" value="DEGV DOMAIN-CONTAINING PROTEIN DR_1986-RELATED"/>
    <property type="match status" value="1"/>
</dbReference>
<name>A0AAW9MRF3_9FIRM</name>
<protein>
    <submittedName>
        <fullName evidence="2">DAK2 domain-containing protein</fullName>
    </submittedName>
</protein>
<dbReference type="GO" id="GO:0006071">
    <property type="term" value="P:glycerol metabolic process"/>
    <property type="evidence" value="ECO:0007669"/>
    <property type="project" value="InterPro"/>
</dbReference>
<dbReference type="Pfam" id="PF13684">
    <property type="entry name" value="FakA-like_C"/>
    <property type="match status" value="1"/>
</dbReference>
<accession>A0AAW9MRF3</accession>
<dbReference type="PROSITE" id="PS51480">
    <property type="entry name" value="DHAL"/>
    <property type="match status" value="1"/>
</dbReference>
<dbReference type="InterPro" id="IPR004007">
    <property type="entry name" value="DhaL_dom"/>
</dbReference>
<dbReference type="PANTHER" id="PTHR33434:SF4">
    <property type="entry name" value="PHOSPHATASE PROTEIN"/>
    <property type="match status" value="1"/>
</dbReference>
<evidence type="ECO:0000313" key="2">
    <source>
        <dbReference type="EMBL" id="MEB3429666.1"/>
    </source>
</evidence>
<dbReference type="SMART" id="SM01121">
    <property type="entry name" value="Dak1_2"/>
    <property type="match status" value="1"/>
</dbReference>
<dbReference type="AlphaFoldDB" id="A0AAW9MRF3"/>
<feature type="domain" description="DhaL" evidence="1">
    <location>
        <begin position="12"/>
        <end position="204"/>
    </location>
</feature>
<dbReference type="InterPro" id="IPR033470">
    <property type="entry name" value="FakA-like_C"/>
</dbReference>
<organism evidence="2 3">
    <name type="scientific">Citroniella saccharovorans</name>
    <dbReference type="NCBI Taxonomy" id="2053367"/>
    <lineage>
        <taxon>Bacteria</taxon>
        <taxon>Bacillati</taxon>
        <taxon>Bacillota</taxon>
        <taxon>Tissierellia</taxon>
        <taxon>Tissierellales</taxon>
        <taxon>Peptoniphilaceae</taxon>
        <taxon>Citroniella</taxon>
    </lineage>
</organism>
<dbReference type="EMBL" id="JAYKOT010000003">
    <property type="protein sequence ID" value="MEB3429666.1"/>
    <property type="molecule type" value="Genomic_DNA"/>
</dbReference>
<dbReference type="GO" id="GO:0004371">
    <property type="term" value="F:glycerone kinase activity"/>
    <property type="evidence" value="ECO:0007669"/>
    <property type="project" value="InterPro"/>
</dbReference>
<dbReference type="InterPro" id="IPR050270">
    <property type="entry name" value="DegV_domain_contain"/>
</dbReference>
<gene>
    <name evidence="2" type="ORF">VLK81_06515</name>
</gene>
<evidence type="ECO:0000313" key="3">
    <source>
        <dbReference type="Proteomes" id="UP001357733"/>
    </source>
</evidence>
<dbReference type="Gene3D" id="1.25.40.340">
    <property type="match status" value="1"/>
</dbReference>